<dbReference type="InterPro" id="IPR058582">
    <property type="entry name" value="KH_NusA_2nd"/>
</dbReference>
<dbReference type="SUPFAM" id="SSF69705">
    <property type="entry name" value="Transcription factor NusA, N-terminal domain"/>
    <property type="match status" value="1"/>
</dbReference>
<keyword evidence="1 7" id="KW-0806">Transcription termination</keyword>
<evidence type="ECO:0000256" key="7">
    <source>
        <dbReference type="HAMAP-Rule" id="MF_00945"/>
    </source>
</evidence>
<evidence type="ECO:0000256" key="8">
    <source>
        <dbReference type="SAM" id="MobiDB-lite"/>
    </source>
</evidence>
<dbReference type="SUPFAM" id="SSF50249">
    <property type="entry name" value="Nucleic acid-binding proteins"/>
    <property type="match status" value="1"/>
</dbReference>
<evidence type="ECO:0000313" key="11">
    <source>
        <dbReference type="Proteomes" id="UP000178098"/>
    </source>
</evidence>
<keyword evidence="5 7" id="KW-0805">Transcription regulation</keyword>
<dbReference type="FunFam" id="3.30.300.20:FF:000002">
    <property type="entry name" value="Transcription termination/antitermination protein NusA"/>
    <property type="match status" value="1"/>
</dbReference>
<dbReference type="Proteomes" id="UP000178098">
    <property type="component" value="Unassembled WGS sequence"/>
</dbReference>
<dbReference type="GO" id="GO:0003700">
    <property type="term" value="F:DNA-binding transcription factor activity"/>
    <property type="evidence" value="ECO:0007669"/>
    <property type="project" value="InterPro"/>
</dbReference>
<evidence type="ECO:0000256" key="1">
    <source>
        <dbReference type="ARBA" id="ARBA00022472"/>
    </source>
</evidence>
<dbReference type="PROSITE" id="PS50126">
    <property type="entry name" value="S1"/>
    <property type="match status" value="1"/>
</dbReference>
<dbReference type="InterPro" id="IPR025249">
    <property type="entry name" value="TF_NusA_KH_1st"/>
</dbReference>
<dbReference type="GO" id="GO:0006353">
    <property type="term" value="P:DNA-templated transcription termination"/>
    <property type="evidence" value="ECO:0007669"/>
    <property type="project" value="UniProtKB-UniRule"/>
</dbReference>
<dbReference type="Pfam" id="PF26594">
    <property type="entry name" value="KH_NusA_2nd"/>
    <property type="match status" value="1"/>
</dbReference>
<evidence type="ECO:0000256" key="4">
    <source>
        <dbReference type="ARBA" id="ARBA00022884"/>
    </source>
</evidence>
<dbReference type="SUPFAM" id="SSF54814">
    <property type="entry name" value="Prokaryotic type KH domain (KH-domain type II)"/>
    <property type="match status" value="2"/>
</dbReference>
<dbReference type="CDD" id="cd04455">
    <property type="entry name" value="S1_NusA"/>
    <property type="match status" value="1"/>
</dbReference>
<comment type="caution">
    <text evidence="10">The sequence shown here is derived from an EMBL/GenBank/DDBJ whole genome shotgun (WGS) entry which is preliminary data.</text>
</comment>
<dbReference type="InterPro" id="IPR015946">
    <property type="entry name" value="KH_dom-like_a/b"/>
</dbReference>
<sequence>MTVIKSDFFLALNQVATERGISLDDVLFSMREAILAAYHKEYGTTEEPEEGVEVKINQESGEMHIYKNDQDITPPGFGRIAAQTARQVVLQSIREAEKRTIVKHYSGQVGAIAKGRVIRFEGRNVLLDLGKAEGFLPVEEQIRSERYHLNDTLTVYIKEIKEDAYGNSRIVISRIDPELVKQLFMKEVPEIENGTVKVHVVIREPGERTKIAVHSDQTGVDPVGACVGQKGIRVKAVTDELGGAEKIDIIQYNPDDALFIREALSPAKVLSVKIDKKRRLATVEVDEDQAPLAIGQKGVNVNLAGRLTDYTIDIKQIMPEGSDAKKEPPAKPLTSTEPSEEQPKEVSAKEEEPTQTTEESAEEAPKEKSSDEILPTPPTDSMNDKSEMASS</sequence>
<dbReference type="InterPro" id="IPR030842">
    <property type="entry name" value="TF_NusA_bacterial"/>
</dbReference>
<dbReference type="EMBL" id="MFZT01000037">
    <property type="protein sequence ID" value="OGK29924.1"/>
    <property type="molecule type" value="Genomic_DNA"/>
</dbReference>
<dbReference type="InterPro" id="IPR003029">
    <property type="entry name" value="S1_domain"/>
</dbReference>
<evidence type="ECO:0000313" key="10">
    <source>
        <dbReference type="EMBL" id="OGK29924.1"/>
    </source>
</evidence>
<dbReference type="Pfam" id="PF08529">
    <property type="entry name" value="NusA_N"/>
    <property type="match status" value="2"/>
</dbReference>
<feature type="domain" description="S1 motif" evidence="9">
    <location>
        <begin position="110"/>
        <end position="175"/>
    </location>
</feature>
<gene>
    <name evidence="7" type="primary">nusA</name>
    <name evidence="10" type="ORF">A3D08_01750</name>
</gene>
<dbReference type="GO" id="GO:0031564">
    <property type="term" value="P:transcription antitermination"/>
    <property type="evidence" value="ECO:0007669"/>
    <property type="project" value="UniProtKB-UniRule"/>
</dbReference>
<feature type="region of interest" description="Disordered" evidence="8">
    <location>
        <begin position="318"/>
        <end position="391"/>
    </location>
</feature>
<keyword evidence="4 7" id="KW-0694">RNA-binding</keyword>
<keyword evidence="3 7" id="KW-0889">Transcription antitermination</keyword>
<feature type="compositionally biased region" description="Basic and acidic residues" evidence="8">
    <location>
        <begin position="382"/>
        <end position="391"/>
    </location>
</feature>
<comment type="function">
    <text evidence="7">Participates in both transcription termination and antitermination.</text>
</comment>
<evidence type="ECO:0000256" key="6">
    <source>
        <dbReference type="ARBA" id="ARBA00023163"/>
    </source>
</evidence>
<evidence type="ECO:0000256" key="2">
    <source>
        <dbReference type="ARBA" id="ARBA00022490"/>
    </source>
</evidence>
<dbReference type="PANTHER" id="PTHR22648:SF0">
    <property type="entry name" value="TRANSCRIPTION TERMINATION_ANTITERMINATION PROTEIN NUSA"/>
    <property type="match status" value="1"/>
</dbReference>
<dbReference type="Gene3D" id="3.30.300.20">
    <property type="match status" value="2"/>
</dbReference>
<accession>A0A1F7HFY6</accession>
<protein>
    <recommendedName>
        <fullName evidence="7">Transcription termination/antitermination protein NusA</fullName>
    </recommendedName>
</protein>
<dbReference type="InterPro" id="IPR036555">
    <property type="entry name" value="NusA_N_sf"/>
</dbReference>
<keyword evidence="2 7" id="KW-0963">Cytoplasm</keyword>
<keyword evidence="6 7" id="KW-0804">Transcription</keyword>
<comment type="subunit">
    <text evidence="7">Monomer. Binds directly to the core enzyme of the DNA-dependent RNA polymerase and to nascent RNA.</text>
</comment>
<proteinExistence type="inferred from homology"/>
<dbReference type="GO" id="GO:0005829">
    <property type="term" value="C:cytosol"/>
    <property type="evidence" value="ECO:0007669"/>
    <property type="project" value="TreeGrafter"/>
</dbReference>
<dbReference type="InterPro" id="IPR013735">
    <property type="entry name" value="TF_NusA_N"/>
</dbReference>
<dbReference type="CDD" id="cd22529">
    <property type="entry name" value="KH-II_NusA_rpt2"/>
    <property type="match status" value="1"/>
</dbReference>
<feature type="compositionally biased region" description="Basic and acidic residues" evidence="8">
    <location>
        <begin position="341"/>
        <end position="352"/>
    </location>
</feature>
<dbReference type="Gene3D" id="2.40.50.140">
    <property type="entry name" value="Nucleic acid-binding proteins"/>
    <property type="match status" value="1"/>
</dbReference>
<dbReference type="GO" id="GO:0003723">
    <property type="term" value="F:RNA binding"/>
    <property type="evidence" value="ECO:0007669"/>
    <property type="project" value="UniProtKB-UniRule"/>
</dbReference>
<comment type="similarity">
    <text evidence="7">Belongs to the NusA family.</text>
</comment>
<evidence type="ECO:0000256" key="3">
    <source>
        <dbReference type="ARBA" id="ARBA00022814"/>
    </source>
</evidence>
<dbReference type="InterPro" id="IPR010213">
    <property type="entry name" value="TF_NusA"/>
</dbReference>
<comment type="subcellular location">
    <subcellularLocation>
        <location evidence="7">Cytoplasm</location>
    </subcellularLocation>
</comment>
<dbReference type="NCBIfam" id="TIGR01953">
    <property type="entry name" value="NusA"/>
    <property type="match status" value="1"/>
</dbReference>
<name>A0A1F7HFY6_9BACT</name>
<dbReference type="InterPro" id="IPR009019">
    <property type="entry name" value="KH_sf_prok-type"/>
</dbReference>
<dbReference type="SMART" id="SM00316">
    <property type="entry name" value="S1"/>
    <property type="match status" value="1"/>
</dbReference>
<organism evidence="10 11">
    <name type="scientific">Candidatus Roizmanbacteria bacterium RIFCSPHIGHO2_02_FULL_43_11</name>
    <dbReference type="NCBI Taxonomy" id="1802043"/>
    <lineage>
        <taxon>Bacteria</taxon>
        <taxon>Candidatus Roizmaniibacteriota</taxon>
    </lineage>
</organism>
<dbReference type="Pfam" id="PF13184">
    <property type="entry name" value="KH_NusA_1st"/>
    <property type="match status" value="1"/>
</dbReference>
<dbReference type="AlphaFoldDB" id="A0A1F7HFY6"/>
<reference evidence="10 11" key="1">
    <citation type="journal article" date="2016" name="Nat. Commun.">
        <title>Thousands of microbial genomes shed light on interconnected biogeochemical processes in an aquifer system.</title>
        <authorList>
            <person name="Anantharaman K."/>
            <person name="Brown C.T."/>
            <person name="Hug L.A."/>
            <person name="Sharon I."/>
            <person name="Castelle C.J."/>
            <person name="Probst A.J."/>
            <person name="Thomas B.C."/>
            <person name="Singh A."/>
            <person name="Wilkins M.J."/>
            <person name="Karaoz U."/>
            <person name="Brodie E.L."/>
            <person name="Williams K.H."/>
            <person name="Hubbard S.S."/>
            <person name="Banfield J.F."/>
        </authorList>
    </citation>
    <scope>NUCLEOTIDE SEQUENCE [LARGE SCALE GENOMIC DNA]</scope>
</reference>
<dbReference type="PANTHER" id="PTHR22648">
    <property type="entry name" value="TRANSCRIPTION TERMINATION FACTOR NUSA"/>
    <property type="match status" value="1"/>
</dbReference>
<dbReference type="Pfam" id="PF00575">
    <property type="entry name" value="S1"/>
    <property type="match status" value="1"/>
</dbReference>
<evidence type="ECO:0000256" key="5">
    <source>
        <dbReference type="ARBA" id="ARBA00023015"/>
    </source>
</evidence>
<dbReference type="Gene3D" id="3.30.1480.10">
    <property type="entry name" value="NusA, N-terminal domain"/>
    <property type="match status" value="1"/>
</dbReference>
<evidence type="ECO:0000259" key="9">
    <source>
        <dbReference type="PROSITE" id="PS50126"/>
    </source>
</evidence>
<dbReference type="InterPro" id="IPR012340">
    <property type="entry name" value="NA-bd_OB-fold"/>
</dbReference>
<dbReference type="CDD" id="cd02134">
    <property type="entry name" value="KH-II_NusA_rpt1"/>
    <property type="match status" value="1"/>
</dbReference>
<dbReference type="HAMAP" id="MF_00945_B">
    <property type="entry name" value="NusA_B"/>
    <property type="match status" value="1"/>
</dbReference>